<accession>A0AC35TXB1</accession>
<evidence type="ECO:0000313" key="1">
    <source>
        <dbReference type="Proteomes" id="UP000095286"/>
    </source>
</evidence>
<reference evidence="2" key="1">
    <citation type="submission" date="2016-11" db="UniProtKB">
        <authorList>
            <consortium name="WormBaseParasite"/>
        </authorList>
    </citation>
    <scope>IDENTIFICATION</scope>
    <source>
        <strain evidence="2">KR3021</strain>
    </source>
</reference>
<organism evidence="1 2">
    <name type="scientific">Rhabditophanes sp. KR3021</name>
    <dbReference type="NCBI Taxonomy" id="114890"/>
    <lineage>
        <taxon>Eukaryota</taxon>
        <taxon>Metazoa</taxon>
        <taxon>Ecdysozoa</taxon>
        <taxon>Nematoda</taxon>
        <taxon>Chromadorea</taxon>
        <taxon>Rhabditida</taxon>
        <taxon>Tylenchina</taxon>
        <taxon>Panagrolaimomorpha</taxon>
        <taxon>Strongyloidoidea</taxon>
        <taxon>Alloionematidae</taxon>
        <taxon>Rhabditophanes</taxon>
    </lineage>
</organism>
<protein>
    <submittedName>
        <fullName evidence="2">Uncharacterized protein</fullName>
    </submittedName>
</protein>
<proteinExistence type="predicted"/>
<name>A0AC35TXB1_9BILA</name>
<dbReference type="Proteomes" id="UP000095286">
    <property type="component" value="Unplaced"/>
</dbReference>
<dbReference type="WBParaSite" id="RSKR_0000522450.1">
    <property type="protein sequence ID" value="RSKR_0000522450.1"/>
    <property type="gene ID" value="RSKR_0000522450"/>
</dbReference>
<sequence>MEEEVINRYSSVFGDGERAEDSTEEDSGKEVDDFWDDLTTKSSGNKSNIQNEFQKYRFLALFYLSSPPTSVDSERNRLKPETIENIIMIEANELEVSLDKRSSGNAGKITKPNDEDTSEPEVTFTGASNNMEPVVQRTKKRDLQNMILISKLVIQPLFAKLMIVGNLLAQKMEPTL</sequence>
<evidence type="ECO:0000313" key="2">
    <source>
        <dbReference type="WBParaSite" id="RSKR_0000522450.1"/>
    </source>
</evidence>